<evidence type="ECO:0000259" key="9">
    <source>
        <dbReference type="PROSITE" id="PS51352"/>
    </source>
</evidence>
<dbReference type="InterPro" id="IPR013766">
    <property type="entry name" value="Thioredoxin_domain"/>
</dbReference>
<dbReference type="Proteomes" id="UP001596505">
    <property type="component" value="Unassembled WGS sequence"/>
</dbReference>
<feature type="domain" description="Thioredoxin" evidence="9">
    <location>
        <begin position="1"/>
        <end position="104"/>
    </location>
</feature>
<protein>
    <recommendedName>
        <fullName evidence="2 7">Thioredoxin</fullName>
    </recommendedName>
</protein>
<dbReference type="Gene3D" id="3.40.30.10">
    <property type="entry name" value="Glutaredoxin"/>
    <property type="match status" value="1"/>
</dbReference>
<evidence type="ECO:0000313" key="10">
    <source>
        <dbReference type="EMBL" id="MFC7391612.1"/>
    </source>
</evidence>
<keyword evidence="3" id="KW-0813">Transport</keyword>
<sequence>MSILQADGKDILKEIETSKTVVVDCWAPWCGPCRMLEPIIEEIEQKYAVKILKVNADDNEAFISQFQVLGIPALLLFKEGQLVERISGFQPKEMLIEILKNREFIEA</sequence>
<evidence type="ECO:0000256" key="6">
    <source>
        <dbReference type="ARBA" id="ARBA00023284"/>
    </source>
</evidence>
<evidence type="ECO:0000256" key="5">
    <source>
        <dbReference type="ARBA" id="ARBA00023157"/>
    </source>
</evidence>
<reference evidence="11" key="1">
    <citation type="journal article" date="2019" name="Int. J. Syst. Evol. Microbiol.">
        <title>The Global Catalogue of Microorganisms (GCM) 10K type strain sequencing project: providing services to taxonomists for standard genome sequencing and annotation.</title>
        <authorList>
            <consortium name="The Broad Institute Genomics Platform"/>
            <consortium name="The Broad Institute Genome Sequencing Center for Infectious Disease"/>
            <person name="Wu L."/>
            <person name="Ma J."/>
        </authorList>
    </citation>
    <scope>NUCLEOTIDE SEQUENCE [LARGE SCALE GENOMIC DNA]</scope>
    <source>
        <strain evidence="11">CGMCC 1.16305</strain>
    </source>
</reference>
<dbReference type="PROSITE" id="PS51352">
    <property type="entry name" value="THIOREDOXIN_2"/>
    <property type="match status" value="1"/>
</dbReference>
<comment type="similarity">
    <text evidence="1 8">Belongs to the thioredoxin family.</text>
</comment>
<keyword evidence="5" id="KW-1015">Disulfide bond</keyword>
<proteinExistence type="inferred from homology"/>
<gene>
    <name evidence="10" type="primary">trxA</name>
    <name evidence="10" type="ORF">ACFQRG_01200</name>
</gene>
<dbReference type="RefSeq" id="WP_380962806.1">
    <property type="nucleotide sequence ID" value="NZ_JBHTCO010000002.1"/>
</dbReference>
<organism evidence="10 11">
    <name type="scientific">Scopulibacillus cellulosilyticus</name>
    <dbReference type="NCBI Taxonomy" id="2665665"/>
    <lineage>
        <taxon>Bacteria</taxon>
        <taxon>Bacillati</taxon>
        <taxon>Bacillota</taxon>
        <taxon>Bacilli</taxon>
        <taxon>Bacillales</taxon>
        <taxon>Sporolactobacillaceae</taxon>
        <taxon>Scopulibacillus</taxon>
    </lineage>
</organism>
<dbReference type="Pfam" id="PF00085">
    <property type="entry name" value="Thioredoxin"/>
    <property type="match status" value="1"/>
</dbReference>
<evidence type="ECO:0000256" key="8">
    <source>
        <dbReference type="PIRNR" id="PIRNR000077"/>
    </source>
</evidence>
<comment type="caution">
    <text evidence="10">The sequence shown here is derived from an EMBL/GenBank/DDBJ whole genome shotgun (WGS) entry which is preliminary data.</text>
</comment>
<dbReference type="PRINTS" id="PR00421">
    <property type="entry name" value="THIOREDOXIN"/>
</dbReference>
<dbReference type="PANTHER" id="PTHR45663:SF11">
    <property type="entry name" value="GEO12009P1"/>
    <property type="match status" value="1"/>
</dbReference>
<dbReference type="InterPro" id="IPR036249">
    <property type="entry name" value="Thioredoxin-like_sf"/>
</dbReference>
<evidence type="ECO:0000256" key="7">
    <source>
        <dbReference type="NCBIfam" id="TIGR01068"/>
    </source>
</evidence>
<evidence type="ECO:0000256" key="2">
    <source>
        <dbReference type="ARBA" id="ARBA00020570"/>
    </source>
</evidence>
<evidence type="ECO:0000256" key="3">
    <source>
        <dbReference type="ARBA" id="ARBA00022448"/>
    </source>
</evidence>
<evidence type="ECO:0000256" key="1">
    <source>
        <dbReference type="ARBA" id="ARBA00008987"/>
    </source>
</evidence>
<dbReference type="PANTHER" id="PTHR45663">
    <property type="entry name" value="GEO12009P1"/>
    <property type="match status" value="1"/>
</dbReference>
<dbReference type="EMBL" id="JBHTCO010000002">
    <property type="protein sequence ID" value="MFC7391612.1"/>
    <property type="molecule type" value="Genomic_DNA"/>
</dbReference>
<dbReference type="InterPro" id="IPR005746">
    <property type="entry name" value="Thioredoxin"/>
</dbReference>
<dbReference type="CDD" id="cd02947">
    <property type="entry name" value="TRX_family"/>
    <property type="match status" value="1"/>
</dbReference>
<evidence type="ECO:0000313" key="11">
    <source>
        <dbReference type="Proteomes" id="UP001596505"/>
    </source>
</evidence>
<accession>A0ABW2PSQ5</accession>
<dbReference type="PROSITE" id="PS00194">
    <property type="entry name" value="THIOREDOXIN_1"/>
    <property type="match status" value="1"/>
</dbReference>
<dbReference type="NCBIfam" id="TIGR01068">
    <property type="entry name" value="thioredoxin"/>
    <property type="match status" value="1"/>
</dbReference>
<dbReference type="SUPFAM" id="SSF52833">
    <property type="entry name" value="Thioredoxin-like"/>
    <property type="match status" value="1"/>
</dbReference>
<evidence type="ECO:0000256" key="4">
    <source>
        <dbReference type="ARBA" id="ARBA00022982"/>
    </source>
</evidence>
<keyword evidence="4" id="KW-0249">Electron transport</keyword>
<keyword evidence="11" id="KW-1185">Reference proteome</keyword>
<name>A0ABW2PSQ5_9BACL</name>
<dbReference type="PIRSF" id="PIRSF000077">
    <property type="entry name" value="Thioredoxin"/>
    <property type="match status" value="1"/>
</dbReference>
<keyword evidence="6" id="KW-0676">Redox-active center</keyword>
<dbReference type="InterPro" id="IPR017937">
    <property type="entry name" value="Thioredoxin_CS"/>
</dbReference>